<evidence type="ECO:0000256" key="1">
    <source>
        <dbReference type="SAM" id="MobiDB-lite"/>
    </source>
</evidence>
<sequence>MDLEKPVSIAESEDRQHPLELREERTTAIIKDREDMQGRDASISPLSEKCVGYVTELPVPPRQPRQQQPLQEGVSNHGVAIVPRHLSLSPFLGGMDTNMMATNKQPSRQPSPMTAASARNSLTFSLTQSSNRNSWRGPTPPWTALITNRQKN</sequence>
<organism evidence="2 3">
    <name type="scientific">Apophysomyces ossiformis</name>
    <dbReference type="NCBI Taxonomy" id="679940"/>
    <lineage>
        <taxon>Eukaryota</taxon>
        <taxon>Fungi</taxon>
        <taxon>Fungi incertae sedis</taxon>
        <taxon>Mucoromycota</taxon>
        <taxon>Mucoromycotina</taxon>
        <taxon>Mucoromycetes</taxon>
        <taxon>Mucorales</taxon>
        <taxon>Mucorineae</taxon>
        <taxon>Mucoraceae</taxon>
        <taxon>Apophysomyces</taxon>
    </lineage>
</organism>
<proteinExistence type="predicted"/>
<feature type="region of interest" description="Disordered" evidence="1">
    <location>
        <begin position="1"/>
        <end position="20"/>
    </location>
</feature>
<dbReference type="Proteomes" id="UP000605846">
    <property type="component" value="Unassembled WGS sequence"/>
</dbReference>
<evidence type="ECO:0000313" key="2">
    <source>
        <dbReference type="EMBL" id="KAF7728345.1"/>
    </source>
</evidence>
<keyword evidence="3" id="KW-1185">Reference proteome</keyword>
<dbReference type="EMBL" id="JABAYA010000039">
    <property type="protein sequence ID" value="KAF7728345.1"/>
    <property type="molecule type" value="Genomic_DNA"/>
</dbReference>
<reference evidence="2" key="1">
    <citation type="submission" date="2020-01" db="EMBL/GenBank/DDBJ databases">
        <title>Genome Sequencing of Three Apophysomyces-Like Fungal Strains Confirms a Novel Fungal Genus in the Mucoromycota with divergent Burkholderia-like Endosymbiotic Bacteria.</title>
        <authorList>
            <person name="Stajich J.E."/>
            <person name="Macias A.M."/>
            <person name="Carter-House D."/>
            <person name="Lovett B."/>
            <person name="Kasson L.R."/>
            <person name="Berry K."/>
            <person name="Grigoriev I."/>
            <person name="Chang Y."/>
            <person name="Spatafora J."/>
            <person name="Kasson M.T."/>
        </authorList>
    </citation>
    <scope>NUCLEOTIDE SEQUENCE</scope>
    <source>
        <strain evidence="2">NRRL A-21654</strain>
    </source>
</reference>
<name>A0A8H7ER60_9FUNG</name>
<feature type="compositionally biased region" description="Polar residues" evidence="1">
    <location>
        <begin position="99"/>
        <end position="136"/>
    </location>
</feature>
<protein>
    <submittedName>
        <fullName evidence="2">Uncharacterized protein</fullName>
    </submittedName>
</protein>
<dbReference type="AlphaFoldDB" id="A0A8H7ER60"/>
<gene>
    <name evidence="2" type="ORF">EC973_006286</name>
</gene>
<comment type="caution">
    <text evidence="2">The sequence shown here is derived from an EMBL/GenBank/DDBJ whole genome shotgun (WGS) entry which is preliminary data.</text>
</comment>
<feature type="region of interest" description="Disordered" evidence="1">
    <location>
        <begin position="93"/>
        <end position="152"/>
    </location>
</feature>
<evidence type="ECO:0000313" key="3">
    <source>
        <dbReference type="Proteomes" id="UP000605846"/>
    </source>
</evidence>
<accession>A0A8H7ER60</accession>